<evidence type="ECO:0000313" key="4">
    <source>
        <dbReference type="Proteomes" id="UP000774617"/>
    </source>
</evidence>
<keyword evidence="1" id="KW-0560">Oxidoreductase</keyword>
<protein>
    <submittedName>
        <fullName evidence="3">Aldo/keto reductase</fullName>
    </submittedName>
</protein>
<keyword evidence="4" id="KW-1185">Reference proteome</keyword>
<dbReference type="Proteomes" id="UP000774617">
    <property type="component" value="Unassembled WGS sequence"/>
</dbReference>
<dbReference type="InterPro" id="IPR023210">
    <property type="entry name" value="NADP_OxRdtase_dom"/>
</dbReference>
<dbReference type="Gene3D" id="3.20.20.100">
    <property type="entry name" value="NADP-dependent oxidoreductase domain"/>
    <property type="match status" value="1"/>
</dbReference>
<feature type="domain" description="NADP-dependent oxidoreductase" evidence="2">
    <location>
        <begin position="213"/>
        <end position="504"/>
    </location>
</feature>
<evidence type="ECO:0000259" key="2">
    <source>
        <dbReference type="Pfam" id="PF00248"/>
    </source>
</evidence>
<dbReference type="Pfam" id="PF00248">
    <property type="entry name" value="Aldo_ket_red"/>
    <property type="match status" value="1"/>
</dbReference>
<sequence length="525" mass="58854">MERAPVANVSLLTDLLIANLPADGLRLVLRTLVSSHPDIVKDLTSRSQSYLQMQYMGPERTIGGDLRPPGDIGYMQKIIRSFIGCRLPVESLLLLAHTLRTCKSMFEASFGDQERLLVVSMDGDIAQALSLLPTKCPGAEAISAIEDLFSSIESLKTYYRFERSRATLNLLHPDLSFHAVVNPSKITGIGSVLDAGDIETFRIGDRSVPRVFCGLWQLCSSAWGVSPLPEIMDGFETYIRKGFTAFDMADLYGDVEVIFGEFRARLAEPENVFAATKYCVFNGIENISDQVQTFVSQRLERLKADSVDLLQLHWQDYTDLRYMHVLKALQDDPRVVDLGLCNFDTENMEVALRGNIDIKTNQVQFSLIDSRPTVKMAAVCEEHNVKLLTYGTLCGGFISESWCNRPEPGMFSEEITPSQRKYFEMIISWGGWSLFQELLATLSTIAEKHHVSVSNVATRWVLDFPFVGAVIIGSRIGVSERADDNLAVYGWHLDEDDQAAIERVLALSRREEMFHEIGDCGSEHR</sequence>
<name>A0ABQ8GMB4_9PEZI</name>
<proteinExistence type="predicted"/>
<gene>
    <name evidence="3" type="ORF">B0J12DRAFT_411947</name>
</gene>
<reference evidence="3 4" key="1">
    <citation type="journal article" date="2021" name="Nat. Commun.">
        <title>Genetic determinants of endophytism in the Arabidopsis root mycobiome.</title>
        <authorList>
            <person name="Mesny F."/>
            <person name="Miyauchi S."/>
            <person name="Thiergart T."/>
            <person name="Pickel B."/>
            <person name="Atanasova L."/>
            <person name="Karlsson M."/>
            <person name="Huettel B."/>
            <person name="Barry K.W."/>
            <person name="Haridas S."/>
            <person name="Chen C."/>
            <person name="Bauer D."/>
            <person name="Andreopoulos W."/>
            <person name="Pangilinan J."/>
            <person name="LaButti K."/>
            <person name="Riley R."/>
            <person name="Lipzen A."/>
            <person name="Clum A."/>
            <person name="Drula E."/>
            <person name="Henrissat B."/>
            <person name="Kohler A."/>
            <person name="Grigoriev I.V."/>
            <person name="Martin F.M."/>
            <person name="Hacquard S."/>
        </authorList>
    </citation>
    <scope>NUCLEOTIDE SEQUENCE [LARGE SCALE GENOMIC DNA]</scope>
    <source>
        <strain evidence="3 4">MPI-SDFR-AT-0080</strain>
    </source>
</reference>
<dbReference type="SUPFAM" id="SSF51430">
    <property type="entry name" value="NAD(P)-linked oxidoreductase"/>
    <property type="match status" value="1"/>
</dbReference>
<dbReference type="EMBL" id="JAGTJR010000007">
    <property type="protein sequence ID" value="KAH7057363.1"/>
    <property type="molecule type" value="Genomic_DNA"/>
</dbReference>
<comment type="caution">
    <text evidence="3">The sequence shown here is derived from an EMBL/GenBank/DDBJ whole genome shotgun (WGS) entry which is preliminary data.</text>
</comment>
<dbReference type="PANTHER" id="PTHR43147">
    <property type="entry name" value="PROTEIN TAS"/>
    <property type="match status" value="1"/>
</dbReference>
<evidence type="ECO:0000313" key="3">
    <source>
        <dbReference type="EMBL" id="KAH7057363.1"/>
    </source>
</evidence>
<dbReference type="CDD" id="cd19101">
    <property type="entry name" value="AKR_unchar"/>
    <property type="match status" value="1"/>
</dbReference>
<accession>A0ABQ8GMB4</accession>
<evidence type="ECO:0000256" key="1">
    <source>
        <dbReference type="ARBA" id="ARBA00023002"/>
    </source>
</evidence>
<dbReference type="PANTHER" id="PTHR43147:SF2">
    <property type="entry name" value="NADP-DEPENDENT OXIDOREDUCTASE DOMAIN-CONTAINING PROTEIN"/>
    <property type="match status" value="1"/>
</dbReference>
<organism evidence="3 4">
    <name type="scientific">Macrophomina phaseolina</name>
    <dbReference type="NCBI Taxonomy" id="35725"/>
    <lineage>
        <taxon>Eukaryota</taxon>
        <taxon>Fungi</taxon>
        <taxon>Dikarya</taxon>
        <taxon>Ascomycota</taxon>
        <taxon>Pezizomycotina</taxon>
        <taxon>Dothideomycetes</taxon>
        <taxon>Dothideomycetes incertae sedis</taxon>
        <taxon>Botryosphaeriales</taxon>
        <taxon>Botryosphaeriaceae</taxon>
        <taxon>Macrophomina</taxon>
    </lineage>
</organism>
<dbReference type="InterPro" id="IPR036812">
    <property type="entry name" value="NAD(P)_OxRdtase_dom_sf"/>
</dbReference>